<feature type="compositionally biased region" description="Basic residues" evidence="4">
    <location>
        <begin position="107"/>
        <end position="117"/>
    </location>
</feature>
<name>A0A2K1K1V9_PHYPA</name>
<feature type="region of interest" description="Disordered" evidence="4">
    <location>
        <begin position="210"/>
        <end position="238"/>
    </location>
</feature>
<accession>A0A2K1K1V9</accession>
<dbReference type="GeneID" id="112286619"/>
<evidence type="ECO:0000259" key="5">
    <source>
        <dbReference type="Pfam" id="PF01416"/>
    </source>
</evidence>
<evidence type="ECO:0000313" key="7">
    <source>
        <dbReference type="EnsemblPlants" id="Pp3c9_3740V3.1"/>
    </source>
</evidence>
<dbReference type="RefSeq" id="XP_024384436.1">
    <property type="nucleotide sequence ID" value="XM_024528668.2"/>
</dbReference>
<dbReference type="InterPro" id="IPR020097">
    <property type="entry name" value="PsdUridine_synth_TruA_a/b_dom"/>
</dbReference>
<dbReference type="STRING" id="3218.A0A2K1K1V9"/>
<reference evidence="6 8" key="2">
    <citation type="journal article" date="2018" name="Plant J.">
        <title>The Physcomitrella patens chromosome-scale assembly reveals moss genome structure and evolution.</title>
        <authorList>
            <person name="Lang D."/>
            <person name="Ullrich K.K."/>
            <person name="Murat F."/>
            <person name="Fuchs J."/>
            <person name="Jenkins J."/>
            <person name="Haas F.B."/>
            <person name="Piednoel M."/>
            <person name="Gundlach H."/>
            <person name="Van Bel M."/>
            <person name="Meyberg R."/>
            <person name="Vives C."/>
            <person name="Morata J."/>
            <person name="Symeonidi A."/>
            <person name="Hiss M."/>
            <person name="Muchero W."/>
            <person name="Kamisugi Y."/>
            <person name="Saleh O."/>
            <person name="Blanc G."/>
            <person name="Decker E.L."/>
            <person name="van Gessel N."/>
            <person name="Grimwood J."/>
            <person name="Hayes R.D."/>
            <person name="Graham S.W."/>
            <person name="Gunter L.E."/>
            <person name="McDaniel S.F."/>
            <person name="Hoernstein S.N.W."/>
            <person name="Larsson A."/>
            <person name="Li F.W."/>
            <person name="Perroud P.F."/>
            <person name="Phillips J."/>
            <person name="Ranjan P."/>
            <person name="Rokshar D.S."/>
            <person name="Rothfels C.J."/>
            <person name="Schneider L."/>
            <person name="Shu S."/>
            <person name="Stevenson D.W."/>
            <person name="Thummler F."/>
            <person name="Tillich M."/>
            <person name="Villarreal Aguilar J.C."/>
            <person name="Widiez T."/>
            <person name="Wong G.K."/>
            <person name="Wymore A."/>
            <person name="Zhang Y."/>
            <person name="Zimmer A.D."/>
            <person name="Quatrano R.S."/>
            <person name="Mayer K.F.X."/>
            <person name="Goodstein D."/>
            <person name="Casacuberta J.M."/>
            <person name="Vandepoele K."/>
            <person name="Reski R."/>
            <person name="Cuming A.C."/>
            <person name="Tuskan G.A."/>
            <person name="Maumus F."/>
            <person name="Salse J."/>
            <person name="Schmutz J."/>
            <person name="Rensing S.A."/>
        </authorList>
    </citation>
    <scope>NUCLEOTIDE SEQUENCE [LARGE SCALE GENOMIC DNA]</scope>
    <source>
        <strain evidence="7 8">cv. Gransden 2004</strain>
    </source>
</reference>
<evidence type="ECO:0000256" key="4">
    <source>
        <dbReference type="SAM" id="MobiDB-lite"/>
    </source>
</evidence>
<keyword evidence="8" id="KW-1185">Reference proteome</keyword>
<gene>
    <name evidence="7" type="primary">LOC112286619</name>
    <name evidence="6" type="ORF">PHYPA_012234</name>
</gene>
<feature type="region of interest" description="Disordered" evidence="4">
    <location>
        <begin position="97"/>
        <end position="123"/>
    </location>
</feature>
<dbReference type="Gene3D" id="3.30.70.660">
    <property type="entry name" value="Pseudouridine synthase I, catalytic domain, C-terminal subdomain"/>
    <property type="match status" value="1"/>
</dbReference>
<dbReference type="EnsemblPlants" id="Pp3c9_3740V3.1">
    <property type="protein sequence ID" value="Pp3c9_3740V3.1"/>
    <property type="gene ID" value="Pp3c9_3740"/>
</dbReference>
<dbReference type="AlphaFoldDB" id="A0A2K1K1V9"/>
<dbReference type="GO" id="GO:0005634">
    <property type="term" value="C:nucleus"/>
    <property type="evidence" value="ECO:0000318"/>
    <property type="project" value="GO_Central"/>
</dbReference>
<dbReference type="PANTHER" id="PTHR11142:SF5">
    <property type="entry name" value="TRNA PSEUDOURIDINE(38_39) SYNTHASE"/>
    <property type="match status" value="1"/>
</dbReference>
<dbReference type="Proteomes" id="UP000006727">
    <property type="component" value="Chromosome 9"/>
</dbReference>
<dbReference type="RefSeq" id="XP_024384435.1">
    <property type="nucleotide sequence ID" value="XM_024528667.2"/>
</dbReference>
<reference evidence="7" key="3">
    <citation type="submission" date="2020-12" db="UniProtKB">
        <authorList>
            <consortium name="EnsemblPlants"/>
        </authorList>
    </citation>
    <scope>IDENTIFICATION</scope>
</reference>
<feature type="region of interest" description="Disordered" evidence="4">
    <location>
        <begin position="497"/>
        <end position="539"/>
    </location>
</feature>
<dbReference type="GO" id="GO:0005737">
    <property type="term" value="C:cytoplasm"/>
    <property type="evidence" value="ECO:0000318"/>
    <property type="project" value="GO_Central"/>
</dbReference>
<dbReference type="PANTHER" id="PTHR11142">
    <property type="entry name" value="PSEUDOURIDYLATE SYNTHASE"/>
    <property type="match status" value="1"/>
</dbReference>
<feature type="domain" description="Pseudouridine synthase I TruA alpha/beta" evidence="5">
    <location>
        <begin position="338"/>
        <end position="448"/>
    </location>
</feature>
<sequence length="539" mass="60368">MPTSLEKPRAEMDLRPKVAELEALVSELRGQNEILRKENGILSSRLAEFESGLKTKPGREGIFASESLLQTPERSEDAAQQVKRVLGLKCLSENPVSDIPSTESKLPKVKGKRNKKRNAMEKSMSHYCSRHVALKVMYLGTGYQGFASQAGSPNTVETELFAALHRTRMITGTAAEAKYTRCGRTDKGVSAVGQVVALYLRSKIQPRRQENIVSTGDAEEELNSKSSISAQGVPEGEDGSFTKNSGFVMDLSCIDHSGDRVAMARASRKEEEQFARTASDEDEYDYVGILNRALPEDIRVLGWCPVPPGFNARFSCMYREYKYFFIDDGLNIDVMKFACKQFEGEHDFTNFCKMDAANVHNYMRTITHFDIIPSNEKWGGKSVWIMNVKGTAFLWHQVRCMAAVLFMVGAGHEKPTIVEELLDVKKIVRKPQYIMASETPLLLFHCGYQGLSFRCHPDAVKRLRLHLESLLQTSIVNSSLLLQGLLELPSPVYCAAKKPTQPGDSQSRKGLHVPMLKRPTEPTYEERRRMLGGSQPESI</sequence>
<dbReference type="InterPro" id="IPR041707">
    <property type="entry name" value="Pus3-like"/>
</dbReference>
<comment type="similarity">
    <text evidence="1">Belongs to the tRNA pseudouridine synthase TruA family.</text>
</comment>
<reference evidence="6 8" key="1">
    <citation type="journal article" date="2008" name="Science">
        <title>The Physcomitrella genome reveals evolutionary insights into the conquest of land by plants.</title>
        <authorList>
            <person name="Rensing S."/>
            <person name="Lang D."/>
            <person name="Zimmer A."/>
            <person name="Terry A."/>
            <person name="Salamov A."/>
            <person name="Shapiro H."/>
            <person name="Nishiyama T."/>
            <person name="Perroud P.-F."/>
            <person name="Lindquist E."/>
            <person name="Kamisugi Y."/>
            <person name="Tanahashi T."/>
            <person name="Sakakibara K."/>
            <person name="Fujita T."/>
            <person name="Oishi K."/>
            <person name="Shin-I T."/>
            <person name="Kuroki Y."/>
            <person name="Toyoda A."/>
            <person name="Suzuki Y."/>
            <person name="Hashimoto A."/>
            <person name="Yamaguchi K."/>
            <person name="Sugano A."/>
            <person name="Kohara Y."/>
            <person name="Fujiyama A."/>
            <person name="Anterola A."/>
            <person name="Aoki S."/>
            <person name="Ashton N."/>
            <person name="Barbazuk W.B."/>
            <person name="Barker E."/>
            <person name="Bennetzen J."/>
            <person name="Bezanilla M."/>
            <person name="Blankenship R."/>
            <person name="Cho S.H."/>
            <person name="Dutcher S."/>
            <person name="Estelle M."/>
            <person name="Fawcett J.A."/>
            <person name="Gundlach H."/>
            <person name="Hanada K."/>
            <person name="Heyl A."/>
            <person name="Hicks K.A."/>
            <person name="Hugh J."/>
            <person name="Lohr M."/>
            <person name="Mayer K."/>
            <person name="Melkozernov A."/>
            <person name="Murata T."/>
            <person name="Nelson D."/>
            <person name="Pils B."/>
            <person name="Prigge M."/>
            <person name="Reiss B."/>
            <person name="Renner T."/>
            <person name="Rombauts S."/>
            <person name="Rushton P."/>
            <person name="Sanderfoot A."/>
            <person name="Schween G."/>
            <person name="Shiu S.-H."/>
            <person name="Stueber K."/>
            <person name="Theodoulou F.L."/>
            <person name="Tu H."/>
            <person name="Van de Peer Y."/>
            <person name="Verrier P.J."/>
            <person name="Waters E."/>
            <person name="Wood A."/>
            <person name="Yang L."/>
            <person name="Cove D."/>
            <person name="Cuming A."/>
            <person name="Hasebe M."/>
            <person name="Lucas S."/>
            <person name="Mishler D.B."/>
            <person name="Reski R."/>
            <person name="Grigoriev I."/>
            <person name="Quatrano R.S."/>
            <person name="Boore J.L."/>
        </authorList>
    </citation>
    <scope>NUCLEOTIDE SEQUENCE [LARGE SCALE GENOMIC DNA]</scope>
    <source>
        <strain evidence="7 8">cv. Gransden 2004</strain>
    </source>
</reference>
<dbReference type="GO" id="GO:0031119">
    <property type="term" value="P:tRNA pseudouridine synthesis"/>
    <property type="evidence" value="ECO:0000318"/>
    <property type="project" value="GO_Central"/>
</dbReference>
<proteinExistence type="inferred from homology"/>
<evidence type="ECO:0000256" key="3">
    <source>
        <dbReference type="ARBA" id="ARBA00023235"/>
    </source>
</evidence>
<keyword evidence="2" id="KW-0819">tRNA processing</keyword>
<dbReference type="FunCoup" id="A0A2K1K1V9">
    <property type="interactions" value="3889"/>
</dbReference>
<dbReference type="HAMAP" id="MF_00171">
    <property type="entry name" value="TruA"/>
    <property type="match status" value="1"/>
</dbReference>
<dbReference type="SUPFAM" id="SSF55120">
    <property type="entry name" value="Pseudouridine synthase"/>
    <property type="match status" value="1"/>
</dbReference>
<evidence type="ECO:0000256" key="2">
    <source>
        <dbReference type="ARBA" id="ARBA00022694"/>
    </source>
</evidence>
<dbReference type="KEGG" id="ppp:112286619"/>
<dbReference type="InterPro" id="IPR001406">
    <property type="entry name" value="PsdUridine_synth_TruA"/>
</dbReference>
<dbReference type="Gene3D" id="3.30.70.580">
    <property type="entry name" value="Pseudouridine synthase I, catalytic domain, N-terminal subdomain"/>
    <property type="match status" value="1"/>
</dbReference>
<dbReference type="InterPro" id="IPR020103">
    <property type="entry name" value="PsdUridine_synth_cat_dom_sf"/>
</dbReference>
<dbReference type="InterPro" id="IPR020094">
    <property type="entry name" value="TruA/RsuA/RluB/E/F_N"/>
</dbReference>
<organism evidence="6">
    <name type="scientific">Physcomitrium patens</name>
    <name type="common">Spreading-leaved earth moss</name>
    <name type="synonym">Physcomitrella patens</name>
    <dbReference type="NCBI Taxonomy" id="3218"/>
    <lineage>
        <taxon>Eukaryota</taxon>
        <taxon>Viridiplantae</taxon>
        <taxon>Streptophyta</taxon>
        <taxon>Embryophyta</taxon>
        <taxon>Bryophyta</taxon>
        <taxon>Bryophytina</taxon>
        <taxon>Bryopsida</taxon>
        <taxon>Funariidae</taxon>
        <taxon>Funariales</taxon>
        <taxon>Funariaceae</taxon>
        <taxon>Physcomitrium</taxon>
    </lineage>
</organism>
<dbReference type="PaxDb" id="3218-PP1S213_114V6.1"/>
<dbReference type="FunFam" id="3.30.70.660:FF:000010">
    <property type="entry name" value="tRNA pseudouridine synthase"/>
    <property type="match status" value="1"/>
</dbReference>
<dbReference type="GO" id="GO:1990481">
    <property type="term" value="P:mRNA pseudouridine synthesis"/>
    <property type="evidence" value="ECO:0000318"/>
    <property type="project" value="GO_Central"/>
</dbReference>
<evidence type="ECO:0000313" key="8">
    <source>
        <dbReference type="Proteomes" id="UP000006727"/>
    </source>
</evidence>
<dbReference type="Gramene" id="Pp3c9_3740V3.1">
    <property type="protein sequence ID" value="Pp3c9_3740V3.1"/>
    <property type="gene ID" value="Pp3c9_3740"/>
</dbReference>
<evidence type="ECO:0000313" key="6">
    <source>
        <dbReference type="EMBL" id="PNR47761.1"/>
    </source>
</evidence>
<keyword evidence="3" id="KW-0413">Isomerase</keyword>
<protein>
    <recommendedName>
        <fullName evidence="5">Pseudouridine synthase I TruA alpha/beta domain-containing protein</fullName>
    </recommendedName>
</protein>
<dbReference type="Pfam" id="PF01416">
    <property type="entry name" value="PseudoU_synth_1"/>
    <property type="match status" value="1"/>
</dbReference>
<dbReference type="GO" id="GO:0009982">
    <property type="term" value="F:pseudouridine synthase activity"/>
    <property type="evidence" value="ECO:0000318"/>
    <property type="project" value="GO_Central"/>
</dbReference>
<dbReference type="CDD" id="cd02569">
    <property type="entry name" value="PseudoU_synth_ScPus3"/>
    <property type="match status" value="1"/>
</dbReference>
<dbReference type="GO" id="GO:0003723">
    <property type="term" value="F:RNA binding"/>
    <property type="evidence" value="ECO:0007669"/>
    <property type="project" value="InterPro"/>
</dbReference>
<dbReference type="OrthoDB" id="25767at2759"/>
<feature type="compositionally biased region" description="Basic and acidic residues" evidence="4">
    <location>
        <begin position="518"/>
        <end position="529"/>
    </location>
</feature>
<dbReference type="InterPro" id="IPR020095">
    <property type="entry name" value="PsdUridine_synth_TruA_C"/>
</dbReference>
<dbReference type="EMBL" id="ABEU02000009">
    <property type="protein sequence ID" value="PNR47761.1"/>
    <property type="molecule type" value="Genomic_DNA"/>
</dbReference>
<evidence type="ECO:0000256" key="1">
    <source>
        <dbReference type="ARBA" id="ARBA00009375"/>
    </source>
</evidence>